<sequence length="48" mass="5768">MEHWLRLHEYRSAELIREALDAARVRRLGRRPEGTRFLPRARQGARGR</sequence>
<evidence type="ECO:0000313" key="1">
    <source>
        <dbReference type="EMBL" id="KAE8763673.1"/>
    </source>
</evidence>
<reference evidence="1 2" key="1">
    <citation type="submission" date="2019-10" db="EMBL/GenBank/DDBJ databases">
        <title>Georgenia wutianyii sp. nov. and Georgenia yuyongxinii sp. nov. isolated from plateau pika (Ochotona curzoniae) in the Qinghai-Tibet plateau of China.</title>
        <authorList>
            <person name="Tian Z."/>
        </authorList>
    </citation>
    <scope>NUCLEOTIDE SEQUENCE [LARGE SCALE GENOMIC DNA]</scope>
    <source>
        <strain evidence="1 2">DSM 21501</strain>
    </source>
</reference>
<keyword evidence="2" id="KW-1185">Reference proteome</keyword>
<dbReference type="EMBL" id="WHJE01000061">
    <property type="protein sequence ID" value="KAE8763673.1"/>
    <property type="molecule type" value="Genomic_DNA"/>
</dbReference>
<comment type="caution">
    <text evidence="1">The sequence shown here is derived from an EMBL/GenBank/DDBJ whole genome shotgun (WGS) entry which is preliminary data.</text>
</comment>
<gene>
    <name evidence="1" type="ORF">GB883_12950</name>
</gene>
<name>A0A7J5UP34_9MICO</name>
<protein>
    <submittedName>
        <fullName evidence="1">Uncharacterized protein</fullName>
    </submittedName>
</protein>
<dbReference type="RefSeq" id="WP_155524127.1">
    <property type="nucleotide sequence ID" value="NZ_VUKF01000019.1"/>
</dbReference>
<proteinExistence type="predicted"/>
<dbReference type="AlphaFoldDB" id="A0A7J5UP34"/>
<accession>A0A7J5UP34</accession>
<evidence type="ECO:0000313" key="2">
    <source>
        <dbReference type="Proteomes" id="UP000451860"/>
    </source>
</evidence>
<organism evidence="1 2">
    <name type="scientific">Georgenia thermotolerans</name>
    <dbReference type="NCBI Taxonomy" id="527326"/>
    <lineage>
        <taxon>Bacteria</taxon>
        <taxon>Bacillati</taxon>
        <taxon>Actinomycetota</taxon>
        <taxon>Actinomycetes</taxon>
        <taxon>Micrococcales</taxon>
        <taxon>Bogoriellaceae</taxon>
        <taxon>Georgenia</taxon>
    </lineage>
</organism>
<dbReference type="Proteomes" id="UP000451860">
    <property type="component" value="Unassembled WGS sequence"/>
</dbReference>